<dbReference type="KEGG" id="tum:CBW65_02245"/>
<name>A0A1Y0IKG9_9BACL</name>
<gene>
    <name evidence="1" type="ORF">CBW65_02245</name>
</gene>
<dbReference type="Proteomes" id="UP000195437">
    <property type="component" value="Chromosome"/>
</dbReference>
<sequence>MVRIIKHIADDGKVDIEFVGFELWDDFDTLKNILTTHFNAIVSDNLEGIYSRYCTFEIDNIPFRLMYHEDTGNCLCPIQGSEDDIIFLENLAHKILPFTRESL</sequence>
<organism evidence="1 2">
    <name type="scientific">Tumebacillus avium</name>
    <dbReference type="NCBI Taxonomy" id="1903704"/>
    <lineage>
        <taxon>Bacteria</taxon>
        <taxon>Bacillati</taxon>
        <taxon>Bacillota</taxon>
        <taxon>Bacilli</taxon>
        <taxon>Bacillales</taxon>
        <taxon>Alicyclobacillaceae</taxon>
        <taxon>Tumebacillus</taxon>
    </lineage>
</organism>
<evidence type="ECO:0000313" key="1">
    <source>
        <dbReference type="EMBL" id="ARU60015.1"/>
    </source>
</evidence>
<reference evidence="2" key="1">
    <citation type="submission" date="2017-05" db="EMBL/GenBank/DDBJ databases">
        <authorList>
            <person name="Sung H."/>
        </authorList>
    </citation>
    <scope>NUCLEOTIDE SEQUENCE [LARGE SCALE GENOMIC DNA]</scope>
    <source>
        <strain evidence="2">AR23208</strain>
    </source>
</reference>
<dbReference type="EMBL" id="CP021434">
    <property type="protein sequence ID" value="ARU60015.1"/>
    <property type="molecule type" value="Genomic_DNA"/>
</dbReference>
<accession>A0A1Y0IKG9</accession>
<evidence type="ECO:0000313" key="2">
    <source>
        <dbReference type="Proteomes" id="UP000195437"/>
    </source>
</evidence>
<protein>
    <submittedName>
        <fullName evidence="1">Uncharacterized protein</fullName>
    </submittedName>
</protein>
<proteinExistence type="predicted"/>
<keyword evidence="2" id="KW-1185">Reference proteome</keyword>
<dbReference type="OrthoDB" id="2084966at2"/>
<dbReference type="AlphaFoldDB" id="A0A1Y0IKG9"/>
<dbReference type="RefSeq" id="WP_087455403.1">
    <property type="nucleotide sequence ID" value="NZ_CP021434.1"/>
</dbReference>